<reference evidence="2" key="1">
    <citation type="journal article" date="2019" name="Int. J. Syst. Evol. Microbiol.">
        <title>The Global Catalogue of Microorganisms (GCM) 10K type strain sequencing project: providing services to taxonomists for standard genome sequencing and annotation.</title>
        <authorList>
            <consortium name="The Broad Institute Genomics Platform"/>
            <consortium name="The Broad Institute Genome Sequencing Center for Infectious Disease"/>
            <person name="Wu L."/>
            <person name="Ma J."/>
        </authorList>
    </citation>
    <scope>NUCLEOTIDE SEQUENCE [LARGE SCALE GENOMIC DNA]</scope>
    <source>
        <strain evidence="2">JCM 17705</strain>
    </source>
</reference>
<evidence type="ECO:0000313" key="1">
    <source>
        <dbReference type="EMBL" id="GAA4322504.1"/>
    </source>
</evidence>
<sequence length="90" mass="10751">MRFYQKMKKLQRKVASLLKTELKELYTITIRGIQIEISIPSTDFETRLGLLLQRIQQIIEAYFPSRQDDLLILIRDTGNRYANTFKIWKS</sequence>
<keyword evidence="2" id="KW-1185">Reference proteome</keyword>
<gene>
    <name evidence="1" type="ORF">GCM10023149_22860</name>
</gene>
<dbReference type="Proteomes" id="UP001500582">
    <property type="component" value="Unassembled WGS sequence"/>
</dbReference>
<accession>A0ABP8GDU0</accession>
<name>A0ABP8GDU0_9SPHI</name>
<proteinExistence type="predicted"/>
<protein>
    <submittedName>
        <fullName evidence="1">Uncharacterized protein</fullName>
    </submittedName>
</protein>
<organism evidence="1 2">
    <name type="scientific">Mucilaginibacter gynuensis</name>
    <dbReference type="NCBI Taxonomy" id="1302236"/>
    <lineage>
        <taxon>Bacteria</taxon>
        <taxon>Pseudomonadati</taxon>
        <taxon>Bacteroidota</taxon>
        <taxon>Sphingobacteriia</taxon>
        <taxon>Sphingobacteriales</taxon>
        <taxon>Sphingobacteriaceae</taxon>
        <taxon>Mucilaginibacter</taxon>
    </lineage>
</organism>
<evidence type="ECO:0000313" key="2">
    <source>
        <dbReference type="Proteomes" id="UP001500582"/>
    </source>
</evidence>
<comment type="caution">
    <text evidence="1">The sequence shown here is derived from an EMBL/GenBank/DDBJ whole genome shotgun (WGS) entry which is preliminary data.</text>
</comment>
<dbReference type="EMBL" id="BAABFT010000005">
    <property type="protein sequence ID" value="GAA4322504.1"/>
    <property type="molecule type" value="Genomic_DNA"/>
</dbReference>